<comment type="caution">
    <text evidence="2">The sequence shown here is derived from an EMBL/GenBank/DDBJ whole genome shotgun (WGS) entry which is preliminary data.</text>
</comment>
<name>A0A218Z9F6_9HELO</name>
<evidence type="ECO:0000259" key="1">
    <source>
        <dbReference type="Pfam" id="PF13810"/>
    </source>
</evidence>
<dbReference type="AlphaFoldDB" id="A0A218Z9F6"/>
<accession>A0A218Z9F6</accession>
<gene>
    <name evidence="2" type="ORF">B2J93_392</name>
</gene>
<proteinExistence type="predicted"/>
<evidence type="ECO:0000313" key="3">
    <source>
        <dbReference type="Proteomes" id="UP000242519"/>
    </source>
</evidence>
<dbReference type="InterPro" id="IPR025442">
    <property type="entry name" value="DUF4185"/>
</dbReference>
<feature type="domain" description="DUF4185" evidence="1">
    <location>
        <begin position="203"/>
        <end position="328"/>
    </location>
</feature>
<dbReference type="OrthoDB" id="2583188at2759"/>
<sequence length="360" mass="39161">MIDYSVSQTLNSVSVYLKQFLGTLPVTLLPLVAAGVTVTSERLGNVTSSNTENIRDLGFSGTIGNVTLNTYGDTLTCGSGSAWDRYFQSPSCALLHANSAAFAEPDPMNITDFNLDETGNSRIFCGYFPDETPESSYGMGITNVIALPGSDTEGALYFLKNYRPAGVDMIVGAGLALVNISGAYPTCQRTSENWWNASEPQYGDHGQLLAQDDWIYVYGGADSKKYYDGVYVVRVPHAQQQDLTAYEYWNGTSFSKEGRFYNPTAAQAVLGPGSTQGTISWNPHLKAYLYVYTSGAEVRGKIASNPEGPFSDSFSIHNTTDFKFVYSPSQQTNYDPSGKTLVISYTGFPNIIQAFKATFA</sequence>
<keyword evidence="3" id="KW-1185">Reference proteome</keyword>
<dbReference type="InParanoid" id="A0A218Z9F6"/>
<evidence type="ECO:0000313" key="2">
    <source>
        <dbReference type="EMBL" id="OWP04183.1"/>
    </source>
</evidence>
<reference evidence="2 3" key="1">
    <citation type="submission" date="2017-04" db="EMBL/GenBank/DDBJ databases">
        <title>Draft genome sequence of Marssonina coronaria NL1: causal agent of apple blotch.</title>
        <authorList>
            <person name="Cheng Q."/>
        </authorList>
    </citation>
    <scope>NUCLEOTIDE SEQUENCE [LARGE SCALE GENOMIC DNA]</scope>
    <source>
        <strain evidence="2 3">NL1</strain>
    </source>
</reference>
<protein>
    <recommendedName>
        <fullName evidence="1">DUF4185 domain-containing protein</fullName>
    </recommendedName>
</protein>
<organism evidence="2 3">
    <name type="scientific">Diplocarpon coronariae</name>
    <dbReference type="NCBI Taxonomy" id="2795749"/>
    <lineage>
        <taxon>Eukaryota</taxon>
        <taxon>Fungi</taxon>
        <taxon>Dikarya</taxon>
        <taxon>Ascomycota</taxon>
        <taxon>Pezizomycotina</taxon>
        <taxon>Leotiomycetes</taxon>
        <taxon>Helotiales</taxon>
        <taxon>Drepanopezizaceae</taxon>
        <taxon>Diplocarpon</taxon>
    </lineage>
</organism>
<dbReference type="EMBL" id="MZNU01000132">
    <property type="protein sequence ID" value="OWP04183.1"/>
    <property type="molecule type" value="Genomic_DNA"/>
</dbReference>
<dbReference type="Proteomes" id="UP000242519">
    <property type="component" value="Unassembled WGS sequence"/>
</dbReference>
<dbReference type="Pfam" id="PF13810">
    <property type="entry name" value="DUF4185"/>
    <property type="match status" value="1"/>
</dbReference>